<proteinExistence type="predicted"/>
<feature type="transmembrane region" description="Helical" evidence="1">
    <location>
        <begin position="127"/>
        <end position="147"/>
    </location>
</feature>
<dbReference type="AlphaFoldDB" id="A0AAE4NJ59"/>
<dbReference type="Proteomes" id="UP001185706">
    <property type="component" value="Unassembled WGS sequence"/>
</dbReference>
<keyword evidence="1" id="KW-0812">Transmembrane</keyword>
<dbReference type="RefSeq" id="WP_239272881.1">
    <property type="nucleotide sequence ID" value="NZ_CP073090.1"/>
</dbReference>
<keyword evidence="1" id="KW-1133">Transmembrane helix</keyword>
<dbReference type="GeneID" id="88916705"/>
<evidence type="ECO:0000313" key="3">
    <source>
        <dbReference type="Proteomes" id="UP001185706"/>
    </source>
</evidence>
<comment type="caution">
    <text evidence="2">The sequence shown here is derived from an EMBL/GenBank/DDBJ whole genome shotgun (WGS) entry which is preliminary data.</text>
</comment>
<reference evidence="2" key="1">
    <citation type="submission" date="2023-08" db="EMBL/GenBank/DDBJ databases">
        <title>Genomic characterization of the C. tuberculostearicum species complex, a ubiquitous member of the human skin microbiome.</title>
        <authorList>
            <person name="Ahmed N."/>
            <person name="Deming C."/>
            <person name="Conlan S."/>
            <person name="Segre J."/>
        </authorList>
    </citation>
    <scope>NUCLEOTIDE SEQUENCE</scope>
    <source>
        <strain evidence="2">CTNIH22</strain>
    </source>
</reference>
<keyword evidence="1" id="KW-0472">Membrane</keyword>
<feature type="transmembrane region" description="Helical" evidence="1">
    <location>
        <begin position="54"/>
        <end position="71"/>
    </location>
</feature>
<dbReference type="EMBL" id="JAVBIB010000002">
    <property type="protein sequence ID" value="MDV2418510.1"/>
    <property type="molecule type" value="Genomic_DNA"/>
</dbReference>
<protein>
    <submittedName>
        <fullName evidence="2">DUF2269 domain-containing protein</fullName>
    </submittedName>
</protein>
<feature type="transmembrane region" description="Helical" evidence="1">
    <location>
        <begin position="83"/>
        <end position="102"/>
    </location>
</feature>
<gene>
    <name evidence="2" type="ORF">RAE03_01755</name>
</gene>
<name>A0AAE4NJ59_9CORY</name>
<evidence type="ECO:0000256" key="1">
    <source>
        <dbReference type="SAM" id="Phobius"/>
    </source>
</evidence>
<organism evidence="2 3">
    <name type="scientific">Corynebacterium tuberculostearicum</name>
    <dbReference type="NCBI Taxonomy" id="38304"/>
    <lineage>
        <taxon>Bacteria</taxon>
        <taxon>Bacillati</taxon>
        <taxon>Actinomycetota</taxon>
        <taxon>Actinomycetes</taxon>
        <taxon>Mycobacteriales</taxon>
        <taxon>Corynebacteriaceae</taxon>
        <taxon>Corynebacterium</taxon>
    </lineage>
</organism>
<sequence length="149" mass="16079">MTSFLVFLHVAAAILLIGPVCVSTSSYQTQMAKAAQGDQAALGSARVLHNITNTYGYISAIVPILGLGVFLSDIDAYKSAVNFHIAILVAIIAWCLLFFVILPKQKKSLTALESNSTFDYAAAKKPLSAFGGVFNLLWIVCLILMYVNF</sequence>
<accession>A0AAE4NJ59</accession>
<evidence type="ECO:0000313" key="2">
    <source>
        <dbReference type="EMBL" id="MDV2418510.1"/>
    </source>
</evidence>